<evidence type="ECO:0000313" key="2">
    <source>
        <dbReference type="EMBL" id="MBB5538640.1"/>
    </source>
</evidence>
<reference evidence="2 3" key="1">
    <citation type="submission" date="2020-08" db="EMBL/GenBank/DDBJ databases">
        <title>Genomic Encyclopedia of Type Strains, Phase IV (KMG-V): Genome sequencing to study the core and pangenomes of soil and plant-associated prokaryotes.</title>
        <authorList>
            <person name="Whitman W."/>
        </authorList>
    </citation>
    <scope>NUCLEOTIDE SEQUENCE [LARGE SCALE GENOMIC DNA]</scope>
    <source>
        <strain evidence="2 3">SEMIA 4084</strain>
    </source>
</reference>
<accession>A0A7W8X9S2</accession>
<keyword evidence="3" id="KW-1185">Reference proteome</keyword>
<protein>
    <submittedName>
        <fullName evidence="2">Outer membrane lipoprotein SlyB</fullName>
    </submittedName>
</protein>
<sequence>MRAKSLIAVAAVALLALSGCASTGAGNTTYSQWQGAYPQPDFSASNPGGVRMSY</sequence>
<comment type="caution">
    <text evidence="2">The sequence shown here is derived from an EMBL/GenBank/DDBJ whole genome shotgun (WGS) entry which is preliminary data.</text>
</comment>
<dbReference type="Proteomes" id="UP000585507">
    <property type="component" value="Unassembled WGS sequence"/>
</dbReference>
<name>A0A7W8X9S2_9HYPH</name>
<feature type="signal peptide" evidence="1">
    <location>
        <begin position="1"/>
        <end position="21"/>
    </location>
</feature>
<evidence type="ECO:0000256" key="1">
    <source>
        <dbReference type="SAM" id="SignalP"/>
    </source>
</evidence>
<evidence type="ECO:0000313" key="3">
    <source>
        <dbReference type="Proteomes" id="UP000585507"/>
    </source>
</evidence>
<gene>
    <name evidence="2" type="ORF">GGD55_005379</name>
</gene>
<keyword evidence="2" id="KW-0449">Lipoprotein</keyword>
<dbReference type="PROSITE" id="PS51257">
    <property type="entry name" value="PROKAR_LIPOPROTEIN"/>
    <property type="match status" value="1"/>
</dbReference>
<feature type="chain" id="PRO_5030658621" evidence="1">
    <location>
        <begin position="22"/>
        <end position="54"/>
    </location>
</feature>
<proteinExistence type="predicted"/>
<dbReference type="AlphaFoldDB" id="A0A7W8X9S2"/>
<keyword evidence="1" id="KW-0732">Signal</keyword>
<dbReference type="RefSeq" id="WP_018330104.1">
    <property type="nucleotide sequence ID" value="NZ_JACHBK010000014.1"/>
</dbReference>
<dbReference type="EMBL" id="JACHBK010000014">
    <property type="protein sequence ID" value="MBB5538640.1"/>
    <property type="molecule type" value="Genomic_DNA"/>
</dbReference>
<organism evidence="2 3">
    <name type="scientific">Rhizobium giardinii</name>
    <dbReference type="NCBI Taxonomy" id="56731"/>
    <lineage>
        <taxon>Bacteria</taxon>
        <taxon>Pseudomonadati</taxon>
        <taxon>Pseudomonadota</taxon>
        <taxon>Alphaproteobacteria</taxon>
        <taxon>Hyphomicrobiales</taxon>
        <taxon>Rhizobiaceae</taxon>
        <taxon>Rhizobium/Agrobacterium group</taxon>
        <taxon>Rhizobium</taxon>
    </lineage>
</organism>